<dbReference type="SMART" id="SM00052">
    <property type="entry name" value="EAL"/>
    <property type="match status" value="1"/>
</dbReference>
<dbReference type="Gene3D" id="3.30.450.20">
    <property type="entry name" value="PAS domain"/>
    <property type="match status" value="1"/>
</dbReference>
<feature type="region of interest" description="Disordered" evidence="2">
    <location>
        <begin position="785"/>
        <end position="810"/>
    </location>
</feature>
<feature type="domain" description="GGDEF" evidence="4">
    <location>
        <begin position="397"/>
        <end position="532"/>
    </location>
</feature>
<evidence type="ECO:0000259" key="3">
    <source>
        <dbReference type="PROSITE" id="PS50883"/>
    </source>
</evidence>
<dbReference type="Gene3D" id="3.30.70.270">
    <property type="match status" value="1"/>
</dbReference>
<feature type="transmembrane region" description="Helical" evidence="1">
    <location>
        <begin position="144"/>
        <end position="162"/>
    </location>
</feature>
<dbReference type="PROSITE" id="PS50887">
    <property type="entry name" value="GGDEF"/>
    <property type="match status" value="1"/>
</dbReference>
<dbReference type="CDD" id="cd01948">
    <property type="entry name" value="EAL"/>
    <property type="match status" value="1"/>
</dbReference>
<accession>A0A917QEE9</accession>
<dbReference type="NCBIfam" id="TIGR00254">
    <property type="entry name" value="GGDEF"/>
    <property type="match status" value="1"/>
</dbReference>
<dbReference type="GO" id="GO:0016020">
    <property type="term" value="C:membrane"/>
    <property type="evidence" value="ECO:0007669"/>
    <property type="project" value="UniProtKB-UniRule"/>
</dbReference>
<dbReference type="AlphaFoldDB" id="A0A917QEE9"/>
<feature type="domain" description="MHYT" evidence="5">
    <location>
        <begin position="12"/>
        <end position="199"/>
    </location>
</feature>
<keyword evidence="1" id="KW-1133">Transmembrane helix</keyword>
<feature type="transmembrane region" description="Helical" evidence="1">
    <location>
        <begin position="14"/>
        <end position="35"/>
    </location>
</feature>
<dbReference type="PROSITE" id="PS50924">
    <property type="entry name" value="MHYT"/>
    <property type="match status" value="1"/>
</dbReference>
<dbReference type="Pfam" id="PF03707">
    <property type="entry name" value="MHYT"/>
    <property type="match status" value="2"/>
</dbReference>
<evidence type="ECO:0000313" key="7">
    <source>
        <dbReference type="Proteomes" id="UP000600449"/>
    </source>
</evidence>
<dbReference type="Gene3D" id="3.20.20.450">
    <property type="entry name" value="EAL domain"/>
    <property type="match status" value="1"/>
</dbReference>
<keyword evidence="7" id="KW-1185">Reference proteome</keyword>
<dbReference type="InterPro" id="IPR005330">
    <property type="entry name" value="MHYT_dom"/>
</dbReference>
<dbReference type="CDD" id="cd01949">
    <property type="entry name" value="GGDEF"/>
    <property type="match status" value="1"/>
</dbReference>
<keyword evidence="1" id="KW-0472">Membrane</keyword>
<organism evidence="6 7">
    <name type="scientific">Salinarimonas ramus</name>
    <dbReference type="NCBI Taxonomy" id="690164"/>
    <lineage>
        <taxon>Bacteria</taxon>
        <taxon>Pseudomonadati</taxon>
        <taxon>Pseudomonadota</taxon>
        <taxon>Alphaproteobacteria</taxon>
        <taxon>Hyphomicrobiales</taxon>
        <taxon>Salinarimonadaceae</taxon>
        <taxon>Salinarimonas</taxon>
    </lineage>
</organism>
<name>A0A917QEE9_9HYPH</name>
<sequence length="810" mass="85025">MRQLYLCIVEPHDIALTLLALLVCVLSTLTAFRLYQRARASNRRTGLLLVLAMGLVAGLGTWSTHFVAMLAYRPFAAADYGIGGTLASLAVAIVVMGCGSVVAFASASAVGRLAGGALVGAGVAAMHYLGMSALVLPLPVAYDPGFVAVSVVAGCVLGALAFAGAGDATRRAQVHIGAGGLAAAIAAMHFTGMASIETASVVDAVAGARHPKIFWLAAGIVVAMLLVLGIGLAAILVDARARRGEATRLRAFADAAFEGLVVAEGDVVVDANAAACALTGRMLAEIRGTPLSTLLGPALTERLAQAADAQTVEGALRAPDGTRIPVTVARRTLECESTGRVVVALRDLREREAASQRIRFLASHDALTGLPNRAAFADALQEALEEADAGTSAGPIGQVAVLCVDLDHFKSVNDLHGHAVGDAVLVEAGRRMRPLLSAGATLARLGGDEFAIVKPLRDRAAGEAVALGERLLKAFEGEFVLDGGVRARPGASIGLAISPEDGTDPQRLLANADMALYRAKSEGRGRLRTFDAAMDARLRERYALAAELREAIPRGELSLHFQPQIAAPTGEVVGFEALVRWHHPTRGLVPPAEFIPLAEENGLVLQLGEWVLARACAEAATWERPYKVAVNLSPVQFQSHDLPETVWEILLATGLAPARLELEVTETAIIDDMDRALNILRRLKNLGVTIAMDDFGTGYSSLATLQAFPFDKIKIDRSFVSRLESQPQAASIVRAVLGLGRSLGMGVVAEGVETHAQMRFLSAESCDEVQGYLFGRPMPARDIPELRRGGDALDAADGGSRSEKRAGNAA</sequence>
<dbReference type="PROSITE" id="PS50883">
    <property type="entry name" value="EAL"/>
    <property type="match status" value="1"/>
</dbReference>
<evidence type="ECO:0000313" key="6">
    <source>
        <dbReference type="EMBL" id="GGK46830.1"/>
    </source>
</evidence>
<dbReference type="Proteomes" id="UP000600449">
    <property type="component" value="Unassembled WGS sequence"/>
</dbReference>
<evidence type="ECO:0000259" key="5">
    <source>
        <dbReference type="PROSITE" id="PS50924"/>
    </source>
</evidence>
<dbReference type="Pfam" id="PF00563">
    <property type="entry name" value="EAL"/>
    <property type="match status" value="1"/>
</dbReference>
<proteinExistence type="predicted"/>
<dbReference type="PANTHER" id="PTHR44757:SF2">
    <property type="entry name" value="BIOFILM ARCHITECTURE MAINTENANCE PROTEIN MBAA"/>
    <property type="match status" value="1"/>
</dbReference>
<feature type="compositionally biased region" description="Basic and acidic residues" evidence="2">
    <location>
        <begin position="800"/>
        <end position="810"/>
    </location>
</feature>
<reference evidence="6 7" key="1">
    <citation type="journal article" date="2014" name="Int. J. Syst. Evol. Microbiol.">
        <title>Complete genome sequence of Corynebacterium casei LMG S-19264T (=DSM 44701T), isolated from a smear-ripened cheese.</title>
        <authorList>
            <consortium name="US DOE Joint Genome Institute (JGI-PGF)"/>
            <person name="Walter F."/>
            <person name="Albersmeier A."/>
            <person name="Kalinowski J."/>
            <person name="Ruckert C."/>
        </authorList>
    </citation>
    <scope>NUCLEOTIDE SEQUENCE [LARGE SCALE GENOMIC DNA]</scope>
    <source>
        <strain evidence="6 7">CGMCC 1.9161</strain>
    </source>
</reference>
<feature type="transmembrane region" description="Helical" evidence="1">
    <location>
        <begin position="213"/>
        <end position="237"/>
    </location>
</feature>
<dbReference type="InterPro" id="IPR000160">
    <property type="entry name" value="GGDEF_dom"/>
</dbReference>
<dbReference type="SUPFAM" id="SSF55785">
    <property type="entry name" value="PYP-like sensor domain (PAS domain)"/>
    <property type="match status" value="1"/>
</dbReference>
<gene>
    <name evidence="6" type="ORF">GCM10011322_37420</name>
</gene>
<dbReference type="InterPro" id="IPR001633">
    <property type="entry name" value="EAL_dom"/>
</dbReference>
<evidence type="ECO:0000259" key="4">
    <source>
        <dbReference type="PROSITE" id="PS50887"/>
    </source>
</evidence>
<dbReference type="Pfam" id="PF00990">
    <property type="entry name" value="GGDEF"/>
    <property type="match status" value="1"/>
</dbReference>
<evidence type="ECO:0000256" key="2">
    <source>
        <dbReference type="SAM" id="MobiDB-lite"/>
    </source>
</evidence>
<comment type="caution">
    <text evidence="6">The sequence shown here is derived from an EMBL/GenBank/DDBJ whole genome shotgun (WGS) entry which is preliminary data.</text>
</comment>
<dbReference type="InterPro" id="IPR000014">
    <property type="entry name" value="PAS"/>
</dbReference>
<dbReference type="EMBL" id="BMMF01000012">
    <property type="protein sequence ID" value="GGK46830.1"/>
    <property type="molecule type" value="Genomic_DNA"/>
</dbReference>
<dbReference type="FunFam" id="3.20.20.450:FF:000001">
    <property type="entry name" value="Cyclic di-GMP phosphodiesterase yahA"/>
    <property type="match status" value="1"/>
</dbReference>
<dbReference type="InterPro" id="IPR052155">
    <property type="entry name" value="Biofilm_reg_signaling"/>
</dbReference>
<feature type="transmembrane region" description="Helical" evidence="1">
    <location>
        <begin position="117"/>
        <end position="138"/>
    </location>
</feature>
<feature type="domain" description="EAL" evidence="3">
    <location>
        <begin position="541"/>
        <end position="791"/>
    </location>
</feature>
<dbReference type="CDD" id="cd00130">
    <property type="entry name" value="PAS"/>
    <property type="match status" value="1"/>
</dbReference>
<keyword evidence="1" id="KW-0812">Transmembrane</keyword>
<dbReference type="InterPro" id="IPR035965">
    <property type="entry name" value="PAS-like_dom_sf"/>
</dbReference>
<dbReference type="InterPro" id="IPR043128">
    <property type="entry name" value="Rev_trsase/Diguanyl_cyclase"/>
</dbReference>
<protein>
    <submittedName>
        <fullName evidence="6">Signaling protein</fullName>
    </submittedName>
</protein>
<dbReference type="SUPFAM" id="SSF55073">
    <property type="entry name" value="Nucleotide cyclase"/>
    <property type="match status" value="1"/>
</dbReference>
<dbReference type="SUPFAM" id="SSF141868">
    <property type="entry name" value="EAL domain-like"/>
    <property type="match status" value="1"/>
</dbReference>
<dbReference type="RefSeq" id="WP_188914782.1">
    <property type="nucleotide sequence ID" value="NZ_BMMF01000012.1"/>
</dbReference>
<dbReference type="InterPro" id="IPR029787">
    <property type="entry name" value="Nucleotide_cyclase"/>
</dbReference>
<dbReference type="InterPro" id="IPR035919">
    <property type="entry name" value="EAL_sf"/>
</dbReference>
<dbReference type="SMART" id="SM00267">
    <property type="entry name" value="GGDEF"/>
    <property type="match status" value="1"/>
</dbReference>
<dbReference type="PANTHER" id="PTHR44757">
    <property type="entry name" value="DIGUANYLATE CYCLASE DGCP"/>
    <property type="match status" value="1"/>
</dbReference>
<evidence type="ECO:0000256" key="1">
    <source>
        <dbReference type="PROSITE-ProRule" id="PRU00244"/>
    </source>
</evidence>
<feature type="transmembrane region" description="Helical" evidence="1">
    <location>
        <begin position="80"/>
        <end position="105"/>
    </location>
</feature>
<feature type="transmembrane region" description="Helical" evidence="1">
    <location>
        <begin position="47"/>
        <end position="68"/>
    </location>
</feature>